<gene>
    <name evidence="3" type="ORF">ADIWIN_2841</name>
</gene>
<dbReference type="InterPro" id="IPR055354">
    <property type="entry name" value="DUF7507"/>
</dbReference>
<dbReference type="Pfam" id="PF13585">
    <property type="entry name" value="CHU_C"/>
    <property type="match status" value="1"/>
</dbReference>
<protein>
    <submittedName>
        <fullName evidence="3">Putative internalin</fullName>
    </submittedName>
</protein>
<accession>S7VRH1</accession>
<sequence length="2565" mass="272685">MGLALTLFSFVNSADLGADENISEVDVPITNPCNTDFPTSITALNYDDLSVTSDTDGICILGCGIDDEDYLIDSNDSNYTTLTTLVGLGVTHTLRVTDNTTDEFYTAGGFAGFLIENTSVVQVDLLNKMVITTYLDGVVQELKESSSLAVVNSDLLSSNQFYVGFETTLDFDAIEISISSIAGVFSRTKVYAAVTENFCAGPELVCNTPTMFAKPEFPARIVEEHTGMGGFLSVGNVIDAEAAVDSNTNNYASINIILGALASGSLAIKDEFTDYPANTYAGFDIENSSVLNLDLFDRVTITTYLDGLLQESQTGSSELIALDSALLLTGTERSRVGFVSTLPFNEVQISINQTVSVDLGSTRVYGLVLESFCEGELDCNTATVLSNPSQPVIINTSNTGVDGLACVGCEVDNAINVISESNSDFAMINVVAGVANSASISVENVLTTFPSGSTAGFIIRDTNDLLEVDLLNSLTLTTYLDGIVQESETSSSLLALEALGLINITPSYTDGFYLVGFETSLPYDEVRITVGALVAVINSIEVYGSYVDTSIKIEGTIVNETVLGVSDGSISVSVSGGTPPYSYLWSPNGETSNSISGLSPGTYTVTVTDALDCVDTVEFIVYTDGVQYPVPCNTLDPVEITSMGFTDLSVFKNTTGICAIGCGVDNEGNLLDEDNNNYATLATVVGLGVTHSLTVTDETVDEFFTGGGYAGMLIENNSILQADLLEAIVITTYLDGVEQESETNTALAVVNSTLLGTDKYYVGFYTTMDYDAVEISISSLLNVLSTTNVYHAVTNSFCEGPDLICNTPTALTKPSFPVRIVDERTGTGGILSVGSINNTNRLFDSNTGNYATIDLLASVAGTVSLAVKDEITDYPAMTYAGFDIENATLLNTQLFDAITVSTYLDGTFVESRTGSTELVPVNSGLLLTSNEALRVGFVSTAPFDEVQITLSQLVSLNLGSTRVYSVVLESFCPGTINCDEPYVLSNPNDSVIINSYRTGTEGIACVACEVDNSQHVISQDGSDFALINVVAGVASTASISVQDVLLDYPIGTRAGFIIRDTNDLLEVDLLNSITLTTYLDGLQQEQKTAGNLLALEALGLINITPLTTDGLYIVAFNAALSFDEIQITIASLVGVINSIEVYGGYIDATNSILCDTAKIAIVKTGVFNDENSDNCSDSGETITYNFSVTNEGVVDLASVELTDLMLGGVLTLVSGDDDADNELDVDETWLYAANYTLTPPDIDAGVVSNQATVEAVNVIDGTTETDLSDNDSVFEDNPTETILCQSADIAVIKTAVFNDENNDSCSDSGETITYTFNVTNEGNTSITSVVLTDAMLGGIIALASGDDDADNELDSDETWIYTANYTVVQSDIDSGILNNQATVTGIDSIDGSEVTDLSDDNSVLEDHPTETILCQSADIAIIKTAVFNDENNDNCTDSGETITYTFNVTNEGNTSITAVELTDTMLGGIITLASGDDDADDVLDVDETWIYTTNYTVVQSDIDAGIVSNQATVTGIDSIDGSIVTDLSDDNSVLEDEATETDLCQTAEIAVIKTGIYNDDNTDGCGNEGETITYTFSVTNEGNTAITTVELTDTMLGGIIALASGDDDTNNELDVDETWIYTADYTLLQTDIDAGVVNNQATVTGVDSIDGSTVTDLSDDNSVLEDDATETDLCQSAEIAVIKTGVFNDENNDSCSDAGETITYTFNVTNEGNSSIISVELTDTMLGGIIGLESGDTDADNELDANETWIYTATYTLTQSDIDAGAVNNQATVTGINIIDSSVLTDLSDDNSVLEDEVTETILCQTTEIALIKTGDVNDANNDGCGNVDETITYTFTVTNKGNTTITSVELSDTMLGGIIALESGDDDSDNELDVDETWIYTANYILTQSDIDAGVVTNQATVTGLDNIDGSIVTDLSDDDSVSEDDVTETSVCQSAVIALIKTAEINDEDNDGCGNVDETITYTFTVTNEGNTTITSVELNDTMLGGVIALAFGDDDSDNELGVNETWVYTADYALTQSDIDAGVVNNQATVTGLDSIDGSVVTDLSDDDSVSEDNVTETALCQTATIAVVKTGIYNDVNTDGCADAGETITYNFTVTNEGNSSITSVELTDTMLGGIMDMSSGDDDADNELDVDEVWFYTADYILTQADIDAGVVNNQAIVTGISIINGAVLTDLSDDNSALENDITEMFLCQRASIAVVKTGVFNDDNSDGCGNLGETITYTFEVTNEGNISVPVVELWDSMLGGVMVLASGDDDADAELDVDETWWYTADYMLTQSDIDAGVVNNQATLTGMNIMDGTMLTDLSDDDNAMEDDVTTTVICQSGSISLEKVGVFNDENRNGVAEIGETLTYTFTVYNTGSITLYNISIEDPLPGIVIEGGPIVSLAAGEIDDFTFTAIYTLTQEDIDNGEITNQAVATSTGSDGETYTDTSDDPNNFDDVDNNDDDEPDDPTITDLPEILSSDFEIFNAITPDGDGENDFFKIVGIEDFPKNNLKIFNRWGILIYEMDGYGINGKVFRGFSDGRSTINRDEELPTGTYFYILRRFVGNQTLTNEGYLYIKNN</sequence>
<dbReference type="InterPro" id="IPR047589">
    <property type="entry name" value="DUF11_rpt"/>
</dbReference>
<feature type="domain" description="DUF7507" evidence="2">
    <location>
        <begin position="1808"/>
        <end position="1915"/>
    </location>
</feature>
<dbReference type="NCBIfam" id="TIGR01451">
    <property type="entry name" value="B_ant_repeat"/>
    <property type="match status" value="8"/>
</dbReference>
<feature type="domain" description="DUF7507" evidence="2">
    <location>
        <begin position="2068"/>
        <end position="2168"/>
    </location>
</feature>
<feature type="domain" description="DUF7507" evidence="2">
    <location>
        <begin position="1157"/>
        <end position="1258"/>
    </location>
</feature>
<feature type="domain" description="DUF7507" evidence="2">
    <location>
        <begin position="2329"/>
        <end position="2432"/>
    </location>
</feature>
<dbReference type="eggNOG" id="COG3209">
    <property type="taxonomic scope" value="Bacteria"/>
</dbReference>
<evidence type="ECO:0000259" key="2">
    <source>
        <dbReference type="Pfam" id="PF24346"/>
    </source>
</evidence>
<evidence type="ECO:0000313" key="3">
    <source>
        <dbReference type="EMBL" id="EPR72002.1"/>
    </source>
</evidence>
<feature type="domain" description="DUF7507" evidence="2">
    <location>
        <begin position="1548"/>
        <end position="1656"/>
    </location>
</feature>
<dbReference type="Proteomes" id="UP000014962">
    <property type="component" value="Unassembled WGS sequence"/>
</dbReference>
<dbReference type="InterPro" id="IPR051172">
    <property type="entry name" value="Chlamydia_OmcB"/>
</dbReference>
<feature type="region of interest" description="Disordered" evidence="1">
    <location>
        <begin position="2421"/>
        <end position="2455"/>
    </location>
</feature>
<feature type="domain" description="DUF7507" evidence="2">
    <location>
        <begin position="2197"/>
        <end position="2298"/>
    </location>
</feature>
<keyword evidence="4" id="KW-1185">Reference proteome</keyword>
<dbReference type="OrthoDB" id="599464at2"/>
<dbReference type="eggNOG" id="COG1361">
    <property type="taxonomic scope" value="Bacteria"/>
</dbReference>
<name>S7VRH1_9FLAO</name>
<feature type="compositionally biased region" description="Polar residues" evidence="1">
    <location>
        <begin position="2421"/>
        <end position="2430"/>
    </location>
</feature>
<dbReference type="PATRIC" id="fig|641526.4.peg.2820"/>
<reference evidence="3 4" key="1">
    <citation type="journal article" date="2013" name="Genome Announc.">
        <title>Draft Genome Sequence of Winogradskyella psychrotolerans RS-3T, Isolated from the Marine Transect of Kongsfjorden, Ny-Alesund, Svalbard, Arctic Ocean.</title>
        <authorList>
            <person name="Kumar Pinnaka A."/>
            <person name="Ara S."/>
            <person name="Singh A."/>
            <person name="Shivaji S."/>
        </authorList>
    </citation>
    <scope>NUCLEOTIDE SEQUENCE [LARGE SCALE GENOMIC DNA]</scope>
    <source>
        <strain evidence="3 4">RS-3</strain>
    </source>
</reference>
<feature type="domain" description="DUF7507" evidence="2">
    <location>
        <begin position="1938"/>
        <end position="2046"/>
    </location>
</feature>
<dbReference type="PANTHER" id="PTHR34819:SF3">
    <property type="entry name" value="CELL SURFACE PROTEIN"/>
    <property type="match status" value="1"/>
</dbReference>
<dbReference type="eggNOG" id="COG5384">
    <property type="taxonomic scope" value="Bacteria"/>
</dbReference>
<dbReference type="Pfam" id="PF24346">
    <property type="entry name" value="DUF7507"/>
    <property type="match status" value="10"/>
</dbReference>
<dbReference type="Gene3D" id="2.60.40.740">
    <property type="match status" value="1"/>
</dbReference>
<evidence type="ECO:0000256" key="1">
    <source>
        <dbReference type="SAM" id="MobiDB-lite"/>
    </source>
</evidence>
<feature type="domain" description="DUF7507" evidence="2">
    <location>
        <begin position="1288"/>
        <end position="1396"/>
    </location>
</feature>
<feature type="compositionally biased region" description="Acidic residues" evidence="1">
    <location>
        <begin position="2433"/>
        <end position="2455"/>
    </location>
</feature>
<feature type="domain" description="DUF7507" evidence="2">
    <location>
        <begin position="1418"/>
        <end position="1525"/>
    </location>
</feature>
<feature type="domain" description="DUF7507" evidence="2">
    <location>
        <begin position="1678"/>
        <end position="1777"/>
    </location>
</feature>
<dbReference type="STRING" id="641526.ADIWIN_2841"/>
<organism evidence="3 4">
    <name type="scientific">Winogradskyella psychrotolerans RS-3</name>
    <dbReference type="NCBI Taxonomy" id="641526"/>
    <lineage>
        <taxon>Bacteria</taxon>
        <taxon>Pseudomonadati</taxon>
        <taxon>Bacteroidota</taxon>
        <taxon>Flavobacteriia</taxon>
        <taxon>Flavobacteriales</taxon>
        <taxon>Flavobacteriaceae</taxon>
        <taxon>Winogradskyella</taxon>
    </lineage>
</organism>
<proteinExistence type="predicted"/>
<dbReference type="Pfam" id="PF13573">
    <property type="entry name" value="SprB"/>
    <property type="match status" value="1"/>
</dbReference>
<comment type="caution">
    <text evidence="3">The sequence shown here is derived from an EMBL/GenBank/DDBJ whole genome shotgun (WGS) entry which is preliminary data.</text>
</comment>
<evidence type="ECO:0000313" key="4">
    <source>
        <dbReference type="Proteomes" id="UP000014962"/>
    </source>
</evidence>
<dbReference type="PANTHER" id="PTHR34819">
    <property type="entry name" value="LARGE CYSTEINE-RICH PERIPLASMIC PROTEIN OMCB"/>
    <property type="match status" value="1"/>
</dbReference>
<dbReference type="EMBL" id="ATMR01000128">
    <property type="protein sequence ID" value="EPR72002.1"/>
    <property type="molecule type" value="Genomic_DNA"/>
</dbReference>
<dbReference type="RefSeq" id="WP_020896675.1">
    <property type="nucleotide sequence ID" value="NZ_ATMR01000128.1"/>
</dbReference>
<dbReference type="InterPro" id="IPR025667">
    <property type="entry name" value="SprB_repeat"/>
</dbReference>